<feature type="domain" description="tRNA nucleotidyltransferase/poly(A) polymerase RNA and SrmB- binding" evidence="11">
    <location>
        <begin position="170"/>
        <end position="226"/>
    </location>
</feature>
<keyword evidence="3" id="KW-0819">tRNA processing</keyword>
<dbReference type="Gene3D" id="1.10.3090.10">
    <property type="entry name" value="cca-adding enzyme, domain 2"/>
    <property type="match status" value="1"/>
</dbReference>
<evidence type="ECO:0000259" key="10">
    <source>
        <dbReference type="Pfam" id="PF01743"/>
    </source>
</evidence>
<dbReference type="InterPro" id="IPR032828">
    <property type="entry name" value="PolyA_RNA-bd"/>
</dbReference>
<evidence type="ECO:0000256" key="5">
    <source>
        <dbReference type="ARBA" id="ARBA00022723"/>
    </source>
</evidence>
<dbReference type="NCBIfam" id="NF009814">
    <property type="entry name" value="PRK13299.1"/>
    <property type="match status" value="1"/>
</dbReference>
<evidence type="ECO:0000256" key="7">
    <source>
        <dbReference type="ARBA" id="ARBA00022842"/>
    </source>
</evidence>
<accession>A0ABU9LM76</accession>
<dbReference type="Proteomes" id="UP001398420">
    <property type="component" value="Unassembled WGS sequence"/>
</dbReference>
<evidence type="ECO:0000256" key="9">
    <source>
        <dbReference type="RuleBase" id="RU003953"/>
    </source>
</evidence>
<evidence type="ECO:0000256" key="2">
    <source>
        <dbReference type="ARBA" id="ARBA00022679"/>
    </source>
</evidence>
<dbReference type="InterPro" id="IPR002646">
    <property type="entry name" value="PolA_pol_head_dom"/>
</dbReference>
<evidence type="ECO:0000313" key="14">
    <source>
        <dbReference type="Proteomes" id="UP001398420"/>
    </source>
</evidence>
<keyword evidence="7" id="KW-0460">Magnesium</keyword>
<dbReference type="Gene3D" id="1.10.246.80">
    <property type="match status" value="1"/>
</dbReference>
<evidence type="ECO:0000256" key="3">
    <source>
        <dbReference type="ARBA" id="ARBA00022694"/>
    </source>
</evidence>
<evidence type="ECO:0000256" key="4">
    <source>
        <dbReference type="ARBA" id="ARBA00022695"/>
    </source>
</evidence>
<dbReference type="InterPro" id="IPR032810">
    <property type="entry name" value="CCA-adding_enz_C"/>
</dbReference>
<dbReference type="InterPro" id="IPR043519">
    <property type="entry name" value="NT_sf"/>
</dbReference>
<gene>
    <name evidence="13" type="ORF">AAF454_11860</name>
</gene>
<dbReference type="Pfam" id="PF13735">
    <property type="entry name" value="tRNA_NucTran2_2"/>
    <property type="match status" value="1"/>
</dbReference>
<keyword evidence="4 13" id="KW-0548">Nucleotidyltransferase</keyword>
<dbReference type="CDD" id="cd05398">
    <property type="entry name" value="NT_ClassII-CCAase"/>
    <property type="match status" value="1"/>
</dbReference>
<evidence type="ECO:0000256" key="6">
    <source>
        <dbReference type="ARBA" id="ARBA00022741"/>
    </source>
</evidence>
<dbReference type="Pfam" id="PF12627">
    <property type="entry name" value="PolyA_pol_RNAbd"/>
    <property type="match status" value="1"/>
</dbReference>
<feature type="domain" description="CCA-adding enzyme C-terminal" evidence="12">
    <location>
        <begin position="246"/>
        <end position="383"/>
    </location>
</feature>
<comment type="similarity">
    <text evidence="9">Belongs to the tRNA nucleotidyltransferase/poly(A) polymerase family.</text>
</comment>
<dbReference type="InterPro" id="IPR050264">
    <property type="entry name" value="Bact_CCA-adding_enz_type3_sf"/>
</dbReference>
<dbReference type="EC" id="2.7.7.72" evidence="13"/>
<evidence type="ECO:0000256" key="8">
    <source>
        <dbReference type="ARBA" id="ARBA00022884"/>
    </source>
</evidence>
<evidence type="ECO:0000256" key="1">
    <source>
        <dbReference type="ARBA" id="ARBA00001946"/>
    </source>
</evidence>
<comment type="cofactor">
    <cofactor evidence="1">
        <name>Mg(2+)</name>
        <dbReference type="ChEBI" id="CHEBI:18420"/>
    </cofactor>
</comment>
<evidence type="ECO:0000259" key="12">
    <source>
        <dbReference type="Pfam" id="PF13735"/>
    </source>
</evidence>
<keyword evidence="6" id="KW-0547">Nucleotide-binding</keyword>
<evidence type="ECO:0000259" key="11">
    <source>
        <dbReference type="Pfam" id="PF12627"/>
    </source>
</evidence>
<keyword evidence="2 9" id="KW-0808">Transferase</keyword>
<comment type="caution">
    <text evidence="13">The sequence shown here is derived from an EMBL/GenBank/DDBJ whole genome shotgun (WGS) entry which is preliminary data.</text>
</comment>
<dbReference type="SUPFAM" id="SSF81301">
    <property type="entry name" value="Nucleotidyltransferase"/>
    <property type="match status" value="1"/>
</dbReference>
<organism evidence="13 14">
    <name type="scientific">Kurthia gibsonii</name>
    <dbReference type="NCBI Taxonomy" id="33946"/>
    <lineage>
        <taxon>Bacteria</taxon>
        <taxon>Bacillati</taxon>
        <taxon>Bacillota</taxon>
        <taxon>Bacilli</taxon>
        <taxon>Bacillales</taxon>
        <taxon>Caryophanaceae</taxon>
        <taxon>Kurthia</taxon>
    </lineage>
</organism>
<reference evidence="13 14" key="1">
    <citation type="submission" date="2024-04" db="EMBL/GenBank/DDBJ databases">
        <authorList>
            <person name="Wu Y.S."/>
            <person name="Zhang L."/>
        </authorList>
    </citation>
    <scope>NUCLEOTIDE SEQUENCE [LARGE SCALE GENOMIC DNA]</scope>
    <source>
        <strain evidence="13 14">KG-01</strain>
    </source>
</reference>
<proteinExistence type="inferred from homology"/>
<protein>
    <submittedName>
        <fullName evidence="13">CCA tRNA nucleotidyltransferase</fullName>
        <ecNumber evidence="13">2.7.7.72</ecNumber>
    </submittedName>
</protein>
<dbReference type="Gene3D" id="3.30.460.10">
    <property type="entry name" value="Beta Polymerase, domain 2"/>
    <property type="match status" value="1"/>
</dbReference>
<keyword evidence="8 9" id="KW-0694">RNA-binding</keyword>
<dbReference type="EMBL" id="JBCEWA010000009">
    <property type="protein sequence ID" value="MEL5989100.1"/>
    <property type="molecule type" value="Genomic_DNA"/>
</dbReference>
<evidence type="ECO:0000313" key="13">
    <source>
        <dbReference type="EMBL" id="MEL5989100.1"/>
    </source>
</evidence>
<feature type="domain" description="Poly A polymerase head" evidence="10">
    <location>
        <begin position="24"/>
        <end position="143"/>
    </location>
</feature>
<keyword evidence="5" id="KW-0479">Metal-binding</keyword>
<dbReference type="SUPFAM" id="SSF81891">
    <property type="entry name" value="Poly A polymerase C-terminal region-like"/>
    <property type="match status" value="1"/>
</dbReference>
<dbReference type="PANTHER" id="PTHR46173">
    <property type="entry name" value="CCA TRNA NUCLEOTIDYLTRANSFERASE 1, MITOCHONDRIAL"/>
    <property type="match status" value="1"/>
</dbReference>
<name>A0ABU9LM76_9BACL</name>
<sequence>MKHPAWQSAHDVMETLEQHGHEAVIVGGAVRDYLLDKPANDVDVATSAMPLEVKALFEKTVDVGIAHGTILVLDFEEPIEVTTFRTEGTYTDRRRPDEVTFVRSLAEDLKRRDFTINAMALRRSGELVDLYRGQEDLQQQIIRAVGEPYARFSEDALRIIRGVRFVAQLGFTLEQETLIAMQKTSHYLGEIAIERVKAEWDKIFVSRAPEKAMYYMQEYNLGEAIPGAFEAYTKWQNYAAKDAKWGWTYWCILTNDLTLLQQYRCSNDEKSFVKQAKACYDILLQHQPTKFELFQYDLKYWKCAYELLALQNVTKVISYPELVKEKQDLPIQHVQEIAVTGKHLMTWTNQKGGPWLREVLDEIVKRVVNGQLENNEQTIKEWLQNEWFV</sequence>
<dbReference type="GO" id="GO:0004810">
    <property type="term" value="F:CCA tRNA nucleotidyltransferase activity"/>
    <property type="evidence" value="ECO:0007669"/>
    <property type="project" value="UniProtKB-EC"/>
</dbReference>
<dbReference type="Pfam" id="PF01743">
    <property type="entry name" value="PolyA_pol"/>
    <property type="match status" value="1"/>
</dbReference>
<dbReference type="PANTHER" id="PTHR46173:SF1">
    <property type="entry name" value="CCA TRNA NUCLEOTIDYLTRANSFERASE 1, MITOCHONDRIAL"/>
    <property type="match status" value="1"/>
</dbReference>
<keyword evidence="14" id="KW-1185">Reference proteome</keyword>
<dbReference type="RefSeq" id="WP_121177511.1">
    <property type="nucleotide sequence ID" value="NZ_JAMWHJ010000002.1"/>
</dbReference>